<sequence length="100" mass="10463">MTNSKVRDGRVAAQIQRTHVGGYQTSCGTEKPSTAVVLAVAKIIGTDPLALPQLAGTIDPDALDSIITNGDGDAQVTFGYASCDITVTNDKEIRIITNSE</sequence>
<reference evidence="2" key="2">
    <citation type="submission" date="2022-02" db="EMBL/GenBank/DDBJ databases">
        <authorList>
            <person name="Elcheninov A.G."/>
            <person name="Sorokin D.Y."/>
            <person name="Kublanov I.V."/>
        </authorList>
    </citation>
    <scope>NUCLEOTIDE SEQUENCE</scope>
    <source>
        <strain evidence="2">AArc-St2</strain>
    </source>
</reference>
<dbReference type="EMBL" id="JAKRVX010000008">
    <property type="protein sequence ID" value="MCL9818159.1"/>
    <property type="molecule type" value="Genomic_DNA"/>
</dbReference>
<dbReference type="Proteomes" id="UP001203207">
    <property type="component" value="Unassembled WGS sequence"/>
</dbReference>
<protein>
    <recommendedName>
        <fullName evidence="1">Halobacterial output domain-containing protein</fullName>
    </recommendedName>
</protein>
<proteinExistence type="predicted"/>
<feature type="domain" description="Halobacterial output" evidence="1">
    <location>
        <begin position="29"/>
        <end position="95"/>
    </location>
</feature>
<comment type="caution">
    <text evidence="2">The sequence shown here is derived from an EMBL/GenBank/DDBJ whole genome shotgun (WGS) entry which is preliminary data.</text>
</comment>
<dbReference type="AlphaFoldDB" id="A0AAE3KD57"/>
<dbReference type="RefSeq" id="WP_250585648.1">
    <property type="nucleotide sequence ID" value="NZ_JAKRVX010000008.1"/>
</dbReference>
<dbReference type="InterPro" id="IPR040624">
    <property type="entry name" value="HalOD1"/>
</dbReference>
<gene>
    <name evidence="2" type="ORF">AArcSt2_14545</name>
</gene>
<evidence type="ECO:0000313" key="3">
    <source>
        <dbReference type="Proteomes" id="UP001203207"/>
    </source>
</evidence>
<dbReference type="Pfam" id="PF18545">
    <property type="entry name" value="HalOD1"/>
    <property type="match status" value="1"/>
</dbReference>
<reference evidence="2" key="1">
    <citation type="journal article" date="2022" name="Syst. Appl. Microbiol.">
        <title>Natronocalculus amylovorans gen. nov., sp. nov., and Natranaeroarchaeum aerophilus sp. nov., dominant culturable amylolytic natronoarchaea from hypersaline soda lakes in southwestern Siberia.</title>
        <authorList>
            <person name="Sorokin D.Y."/>
            <person name="Elcheninov A.G."/>
            <person name="Khizhniak T.V."/>
            <person name="Koenen M."/>
            <person name="Bale N.J."/>
            <person name="Damste J.S.S."/>
            <person name="Kublanov I.V."/>
        </authorList>
    </citation>
    <scope>NUCLEOTIDE SEQUENCE</scope>
    <source>
        <strain evidence="2">AArc-St2</strain>
    </source>
</reference>
<evidence type="ECO:0000259" key="1">
    <source>
        <dbReference type="Pfam" id="PF18545"/>
    </source>
</evidence>
<name>A0AAE3KD57_9EURY</name>
<organism evidence="2 3">
    <name type="scientific">Natronocalculus amylovorans</name>
    <dbReference type="NCBI Taxonomy" id="2917812"/>
    <lineage>
        <taxon>Archaea</taxon>
        <taxon>Methanobacteriati</taxon>
        <taxon>Methanobacteriota</taxon>
        <taxon>Stenosarchaea group</taxon>
        <taxon>Halobacteria</taxon>
        <taxon>Halobacteriales</taxon>
        <taxon>Haloferacaceae</taxon>
        <taxon>Natronocalculus</taxon>
    </lineage>
</organism>
<accession>A0AAE3KD57</accession>
<evidence type="ECO:0000313" key="2">
    <source>
        <dbReference type="EMBL" id="MCL9818159.1"/>
    </source>
</evidence>
<keyword evidence="3" id="KW-1185">Reference proteome</keyword>